<proteinExistence type="predicted"/>
<evidence type="ECO:0000259" key="2">
    <source>
        <dbReference type="Pfam" id="PF00144"/>
    </source>
</evidence>
<comment type="caution">
    <text evidence="3">The sequence shown here is derived from an EMBL/GenBank/DDBJ whole genome shotgun (WGS) entry which is preliminary data.</text>
</comment>
<dbReference type="PANTHER" id="PTHR43283:SF7">
    <property type="entry name" value="BETA-LACTAMASE-RELATED DOMAIN-CONTAINING PROTEIN"/>
    <property type="match status" value="1"/>
</dbReference>
<dbReference type="InterPro" id="IPR012338">
    <property type="entry name" value="Beta-lactam/transpept-like"/>
</dbReference>
<dbReference type="Proteomes" id="UP001151088">
    <property type="component" value="Unassembled WGS sequence"/>
</dbReference>
<evidence type="ECO:0000313" key="4">
    <source>
        <dbReference type="Proteomes" id="UP001151088"/>
    </source>
</evidence>
<dbReference type="SUPFAM" id="SSF56601">
    <property type="entry name" value="beta-lactamase/transpeptidase-like"/>
    <property type="match status" value="1"/>
</dbReference>
<sequence length="360" mass="39118">MTDNAQTGLPPSATGWEPAPADTRARAAARLSGLAAHFEGWADANLHGVVMVHRGRLLYEHYFTGEDRAFARPLGRVAYHAGLRHDLRSITKSVVSLLVGIGVGEGWIGDLDTPVLALFPEPARHATPEKAAITLRHLLTMSAGLAWNEDLPYSDPANSERRMIDAPDRCGYVLAQPLVRTPGAAYRYNGGLTLLLATALERGSGRTIDALARDLLFAPLGIADVEWHRYDDGAANPVSGLRLVPRDVARLGELVLRGGRYAGRQVVPEGWIAESTAPQIHGEGLYFYGFHWWLGRSLVARREIRWIAGIGYGGQRLYIVPELDLVVAVTAGLYDEPVLQGMVGDVVLRRYALPAALEAG</sequence>
<dbReference type="RefSeq" id="WP_258732299.1">
    <property type="nucleotide sequence ID" value="NZ_JANTHZ010000002.1"/>
</dbReference>
<evidence type="ECO:0000256" key="1">
    <source>
        <dbReference type="SAM" id="MobiDB-lite"/>
    </source>
</evidence>
<feature type="region of interest" description="Disordered" evidence="1">
    <location>
        <begin position="1"/>
        <end position="21"/>
    </location>
</feature>
<evidence type="ECO:0000313" key="3">
    <source>
        <dbReference type="EMBL" id="MCS0495254.1"/>
    </source>
</evidence>
<reference evidence="3" key="1">
    <citation type="submission" date="2022-08" db="EMBL/GenBank/DDBJ databases">
        <authorList>
            <person name="Li F."/>
        </authorList>
    </citation>
    <scope>NUCLEOTIDE SEQUENCE</scope>
    <source>
        <strain evidence="3">MQZ15Z-1</strain>
    </source>
</reference>
<dbReference type="InterPro" id="IPR001466">
    <property type="entry name" value="Beta-lactam-related"/>
</dbReference>
<keyword evidence="4" id="KW-1185">Reference proteome</keyword>
<feature type="domain" description="Beta-lactamase-related" evidence="2">
    <location>
        <begin position="48"/>
        <end position="330"/>
    </location>
</feature>
<protein>
    <submittedName>
        <fullName evidence="3">Beta-lactamase family protein</fullName>
    </submittedName>
</protein>
<accession>A0A9X2PAQ4</accession>
<dbReference type="EMBL" id="JANTHZ010000002">
    <property type="protein sequence ID" value="MCS0495254.1"/>
    <property type="molecule type" value="Genomic_DNA"/>
</dbReference>
<name>A0A9X2PAQ4_9HYPH</name>
<organism evidence="3 4">
    <name type="scientific">Ancylobacter mangrovi</name>
    <dbReference type="NCBI Taxonomy" id="2972472"/>
    <lineage>
        <taxon>Bacteria</taxon>
        <taxon>Pseudomonadati</taxon>
        <taxon>Pseudomonadota</taxon>
        <taxon>Alphaproteobacteria</taxon>
        <taxon>Hyphomicrobiales</taxon>
        <taxon>Xanthobacteraceae</taxon>
        <taxon>Ancylobacter</taxon>
    </lineage>
</organism>
<gene>
    <name evidence="3" type="ORF">NVS89_09100</name>
</gene>
<dbReference type="AlphaFoldDB" id="A0A9X2PAQ4"/>
<dbReference type="Pfam" id="PF00144">
    <property type="entry name" value="Beta-lactamase"/>
    <property type="match status" value="1"/>
</dbReference>
<dbReference type="InterPro" id="IPR050789">
    <property type="entry name" value="Diverse_Enzym_Activities"/>
</dbReference>
<dbReference type="PANTHER" id="PTHR43283">
    <property type="entry name" value="BETA-LACTAMASE-RELATED"/>
    <property type="match status" value="1"/>
</dbReference>
<dbReference type="Gene3D" id="3.40.710.10">
    <property type="entry name" value="DD-peptidase/beta-lactamase superfamily"/>
    <property type="match status" value="1"/>
</dbReference>